<keyword evidence="4" id="KW-1185">Reference proteome</keyword>
<evidence type="ECO:0000313" key="4">
    <source>
        <dbReference type="Proteomes" id="UP000298327"/>
    </source>
</evidence>
<evidence type="ECO:0000256" key="1">
    <source>
        <dbReference type="SAM" id="MobiDB-lite"/>
    </source>
</evidence>
<dbReference type="OrthoDB" id="2564904at2759"/>
<sequence>MARYALSTLLALASSTYVTAQAIASTPLAGKSFAYPSQIPYHVDPQTDGRGPQFGYNQCNSTTEGPTSDCQTSFVSTIDDFCLWAPAKPDSTIADTEGEEVAWCTKKGHGTRIIPAGALQGVQYIKTDNYIQIAGFIDQTLVNIQDGDYGGELDPHGQDLRGNPMSGLMYSTGYSKDNSTVVQMHEWNLGGEADASHGNTIPKGLAVLKSVFFRLIPSAFNGPGESGTGCLCMADLKSKAQAKKIEVPHIRLCQLTLSWRNPHPKPPWFLAEQAQWLGLSSGMTNVLNDTVPVLVLAPTVVSCMYGMIEARTCAVCLANCQGDMHSHRRLTVSPDSLKSDGTPIFLAVEEHYNRRLPYQESFIGGGTFCITICPDDGAAKNAAGYCRNTLDRLGCAVNSPNNAQNGTFEVCDGEDKDLPGVYTTNGQTVTYWQPDESLGPITTIPFTVRTPASSNCKTFSPAALFADAPGASAPASASVSGAAPTASASASGAAPTASGSSAAPAAPGGSSSSAGSPSRSSSADSAAVTGGAASTGASIFAALVGVAFSVAFLADHGLQLNVYPGLFIWDLCVCGYEYWGLRCEHDAALADVEKSPSRTGSMQWATSCPKDCVTSRRFADRTPPFPQKTASHGLAAHFGPSSITY</sequence>
<gene>
    <name evidence="3" type="ORF">EVG20_g10003</name>
</gene>
<keyword evidence="2" id="KW-0732">Signal</keyword>
<proteinExistence type="predicted"/>
<feature type="signal peptide" evidence="2">
    <location>
        <begin position="1"/>
        <end position="20"/>
    </location>
</feature>
<feature type="chain" id="PRO_5021269178" evidence="2">
    <location>
        <begin position="21"/>
        <end position="645"/>
    </location>
</feature>
<dbReference type="AlphaFoldDB" id="A0A4Y9XX27"/>
<dbReference type="STRING" id="205917.A0A4Y9XX27"/>
<dbReference type="EMBL" id="SEOQ01001117">
    <property type="protein sequence ID" value="TFY53691.1"/>
    <property type="molecule type" value="Genomic_DNA"/>
</dbReference>
<feature type="region of interest" description="Disordered" evidence="1">
    <location>
        <begin position="490"/>
        <end position="527"/>
    </location>
</feature>
<evidence type="ECO:0000256" key="2">
    <source>
        <dbReference type="SAM" id="SignalP"/>
    </source>
</evidence>
<reference evidence="3 4" key="1">
    <citation type="submission" date="2019-02" db="EMBL/GenBank/DDBJ databases">
        <title>Genome sequencing of the rare red list fungi Dentipellis fragilis.</title>
        <authorList>
            <person name="Buettner E."/>
            <person name="Kellner H."/>
        </authorList>
    </citation>
    <scope>NUCLEOTIDE SEQUENCE [LARGE SCALE GENOMIC DNA]</scope>
    <source>
        <strain evidence="3 4">DSM 105465</strain>
    </source>
</reference>
<organism evidence="3 4">
    <name type="scientific">Dentipellis fragilis</name>
    <dbReference type="NCBI Taxonomy" id="205917"/>
    <lineage>
        <taxon>Eukaryota</taxon>
        <taxon>Fungi</taxon>
        <taxon>Dikarya</taxon>
        <taxon>Basidiomycota</taxon>
        <taxon>Agaricomycotina</taxon>
        <taxon>Agaricomycetes</taxon>
        <taxon>Russulales</taxon>
        <taxon>Hericiaceae</taxon>
        <taxon>Dentipellis</taxon>
    </lineage>
</organism>
<comment type="caution">
    <text evidence="3">The sequence shown here is derived from an EMBL/GenBank/DDBJ whole genome shotgun (WGS) entry which is preliminary data.</text>
</comment>
<protein>
    <submittedName>
        <fullName evidence="3">Uncharacterized protein</fullName>
    </submittedName>
</protein>
<evidence type="ECO:0000313" key="3">
    <source>
        <dbReference type="EMBL" id="TFY53691.1"/>
    </source>
</evidence>
<dbReference type="Proteomes" id="UP000298327">
    <property type="component" value="Unassembled WGS sequence"/>
</dbReference>
<accession>A0A4Y9XX27</accession>
<name>A0A4Y9XX27_9AGAM</name>